<keyword evidence="3" id="KW-0238">DNA-binding</keyword>
<keyword evidence="9" id="KW-1185">Reference proteome</keyword>
<dbReference type="GO" id="GO:0003677">
    <property type="term" value="F:DNA binding"/>
    <property type="evidence" value="ECO:0007669"/>
    <property type="project" value="UniProtKB-KW"/>
</dbReference>
<keyword evidence="6" id="KW-1133">Transmembrane helix</keyword>
<name>A0AAE1K885_9FABA</name>
<evidence type="ECO:0000256" key="2">
    <source>
        <dbReference type="ARBA" id="ARBA00023015"/>
    </source>
</evidence>
<evidence type="ECO:0000259" key="7">
    <source>
        <dbReference type="PROSITE" id="PS50863"/>
    </source>
</evidence>
<evidence type="ECO:0000256" key="3">
    <source>
        <dbReference type="ARBA" id="ARBA00023125"/>
    </source>
</evidence>
<protein>
    <recommendedName>
        <fullName evidence="7">TF-B3 domain-containing protein</fullName>
    </recommendedName>
</protein>
<evidence type="ECO:0000256" key="4">
    <source>
        <dbReference type="ARBA" id="ARBA00023163"/>
    </source>
</evidence>
<dbReference type="AlphaFoldDB" id="A0AAE1K885"/>
<dbReference type="PANTHER" id="PTHR31920:SF135">
    <property type="entry name" value="B3 DOMAIN-CONTAINING PROTEIN OS03G0621600-RELATED"/>
    <property type="match status" value="1"/>
</dbReference>
<proteinExistence type="predicted"/>
<feature type="domain" description="TF-B3" evidence="7">
    <location>
        <begin position="147"/>
        <end position="243"/>
    </location>
</feature>
<dbReference type="InterPro" id="IPR015300">
    <property type="entry name" value="DNA-bd_pseudobarrel_sf"/>
</dbReference>
<feature type="domain" description="TF-B3" evidence="7">
    <location>
        <begin position="337"/>
        <end position="433"/>
    </location>
</feature>
<dbReference type="PROSITE" id="PS50863">
    <property type="entry name" value="B3"/>
    <property type="match status" value="3"/>
</dbReference>
<dbReference type="SUPFAM" id="SSF101936">
    <property type="entry name" value="DNA-binding pseudobarrel domain"/>
    <property type="match status" value="3"/>
</dbReference>
<organism evidence="8 9">
    <name type="scientific">Acacia crassicarpa</name>
    <name type="common">northern wattle</name>
    <dbReference type="NCBI Taxonomy" id="499986"/>
    <lineage>
        <taxon>Eukaryota</taxon>
        <taxon>Viridiplantae</taxon>
        <taxon>Streptophyta</taxon>
        <taxon>Embryophyta</taxon>
        <taxon>Tracheophyta</taxon>
        <taxon>Spermatophyta</taxon>
        <taxon>Magnoliopsida</taxon>
        <taxon>eudicotyledons</taxon>
        <taxon>Gunneridae</taxon>
        <taxon>Pentapetalae</taxon>
        <taxon>rosids</taxon>
        <taxon>fabids</taxon>
        <taxon>Fabales</taxon>
        <taxon>Fabaceae</taxon>
        <taxon>Caesalpinioideae</taxon>
        <taxon>mimosoid clade</taxon>
        <taxon>Acacieae</taxon>
        <taxon>Acacia</taxon>
    </lineage>
</organism>
<dbReference type="InterPro" id="IPR050655">
    <property type="entry name" value="Plant_B3_domain"/>
</dbReference>
<comment type="caution">
    <text evidence="8">The sequence shown here is derived from an EMBL/GenBank/DDBJ whole genome shotgun (WGS) entry which is preliminary data.</text>
</comment>
<dbReference type="EMBL" id="JAWXYG010000007">
    <property type="protein sequence ID" value="KAK4268129.1"/>
    <property type="molecule type" value="Genomic_DNA"/>
</dbReference>
<keyword evidence="4" id="KW-0804">Transcription</keyword>
<evidence type="ECO:0000313" key="9">
    <source>
        <dbReference type="Proteomes" id="UP001293593"/>
    </source>
</evidence>
<reference evidence="8" key="1">
    <citation type="submission" date="2023-10" db="EMBL/GenBank/DDBJ databases">
        <title>Chromosome-level genome of the transformable northern wattle, Acacia crassicarpa.</title>
        <authorList>
            <person name="Massaro I."/>
            <person name="Sinha N.R."/>
            <person name="Poethig S."/>
            <person name="Leichty A.R."/>
        </authorList>
    </citation>
    <scope>NUCLEOTIDE SEQUENCE</scope>
    <source>
        <strain evidence="8">Acra3RX</strain>
        <tissue evidence="8">Leaf</tissue>
    </source>
</reference>
<keyword evidence="2" id="KW-0805">Transcription regulation</keyword>
<feature type="domain" description="TF-B3" evidence="7">
    <location>
        <begin position="56"/>
        <end position="135"/>
    </location>
</feature>
<keyword evidence="5" id="KW-0539">Nucleus</keyword>
<accession>A0AAE1K885</accession>
<keyword evidence="6" id="KW-0472">Membrane</keyword>
<dbReference type="Pfam" id="PF02362">
    <property type="entry name" value="B3"/>
    <property type="match status" value="3"/>
</dbReference>
<dbReference type="Proteomes" id="UP001293593">
    <property type="component" value="Unassembled WGS sequence"/>
</dbReference>
<evidence type="ECO:0000256" key="1">
    <source>
        <dbReference type="ARBA" id="ARBA00004123"/>
    </source>
</evidence>
<evidence type="ECO:0000256" key="5">
    <source>
        <dbReference type="ARBA" id="ARBA00023242"/>
    </source>
</evidence>
<keyword evidence="6" id="KW-0812">Transmembrane</keyword>
<feature type="transmembrane region" description="Helical" evidence="6">
    <location>
        <begin position="32"/>
        <end position="56"/>
    </location>
</feature>
<dbReference type="PANTHER" id="PTHR31920">
    <property type="entry name" value="B3 DOMAIN-CONTAINING"/>
    <property type="match status" value="1"/>
</dbReference>
<gene>
    <name evidence="8" type="ORF">QN277_024825</name>
</gene>
<evidence type="ECO:0000313" key="8">
    <source>
        <dbReference type="EMBL" id="KAK4268129.1"/>
    </source>
</evidence>
<dbReference type="SMART" id="SM01019">
    <property type="entry name" value="B3"/>
    <property type="match status" value="3"/>
</dbReference>
<dbReference type="Gene3D" id="2.40.330.10">
    <property type="entry name" value="DNA-binding pseudobarrel domain"/>
    <property type="match status" value="3"/>
</dbReference>
<dbReference type="InterPro" id="IPR003340">
    <property type="entry name" value="B3_DNA-bd"/>
</dbReference>
<sequence>MSSFFRVLVRDYTAKLISSAPVFRSAIVPNCVGNFCMIVVLCCVSVCDAWMIVLCMQIPPLFVSRFSSLTPKTVVLFCSSERSWMVDIEEEEDKQLYFRRGWNTFVQDNDLEFGDFIVFKFDGNSTFKAKIYEKSYLRRKKTSMSVSSFFKIIINEEYTTKLRIPLLFVSRYSSLVPKTVKFIRSYSSDRSWKVDIVEEDDKRLYYKNGWSTFVEDNAVEIASFIVFKFVGDSTFKVKIYGKCACEKELENESCVNHDYCIQHHNKKIPTLDHQVTKREIDPIDVRYVTMETVDHGDSNQEIVAPQKEVESHVPIEKTDNGYESIEGPDLDSKKNPSFKILLQQAYAKKGVMCFPTEFFHKHMKNKRQEVEMETVEGVWTVSLLPHMKRTRTFARLSKGWSEFAKANHFKTGETLVFELTRKGDCPKFVINRQ</sequence>
<dbReference type="CDD" id="cd10017">
    <property type="entry name" value="B3_DNA"/>
    <property type="match status" value="3"/>
</dbReference>
<comment type="subcellular location">
    <subcellularLocation>
        <location evidence="1">Nucleus</location>
    </subcellularLocation>
</comment>
<dbReference type="GO" id="GO:0005634">
    <property type="term" value="C:nucleus"/>
    <property type="evidence" value="ECO:0007669"/>
    <property type="project" value="UniProtKB-SubCell"/>
</dbReference>
<evidence type="ECO:0000256" key="6">
    <source>
        <dbReference type="SAM" id="Phobius"/>
    </source>
</evidence>